<dbReference type="Proteomes" id="UP001258315">
    <property type="component" value="Unassembled WGS sequence"/>
</dbReference>
<dbReference type="EMBL" id="JAVLVU010000001">
    <property type="protein sequence ID" value="MDT3402766.1"/>
    <property type="molecule type" value="Genomic_DNA"/>
</dbReference>
<sequence length="30" mass="3589">MAPDFISIVYNHKLYDQELLQNRIAQPLEE</sequence>
<organism evidence="1 2">
    <name type="scientific">Mucilaginibacter terrae</name>
    <dbReference type="NCBI Taxonomy" id="1955052"/>
    <lineage>
        <taxon>Bacteria</taxon>
        <taxon>Pseudomonadati</taxon>
        <taxon>Bacteroidota</taxon>
        <taxon>Sphingobacteriia</taxon>
        <taxon>Sphingobacteriales</taxon>
        <taxon>Sphingobacteriaceae</taxon>
        <taxon>Mucilaginibacter</taxon>
    </lineage>
</organism>
<name>A0ABU3GSL8_9SPHI</name>
<evidence type="ECO:0000313" key="1">
    <source>
        <dbReference type="EMBL" id="MDT3402766.1"/>
    </source>
</evidence>
<gene>
    <name evidence="1" type="ORF">QE417_001838</name>
</gene>
<protein>
    <submittedName>
        <fullName evidence="1">Uncharacterized protein</fullName>
    </submittedName>
</protein>
<proteinExistence type="predicted"/>
<comment type="caution">
    <text evidence="1">The sequence shown here is derived from an EMBL/GenBank/DDBJ whole genome shotgun (WGS) entry which is preliminary data.</text>
</comment>
<keyword evidence="2" id="KW-1185">Reference proteome</keyword>
<evidence type="ECO:0000313" key="2">
    <source>
        <dbReference type="Proteomes" id="UP001258315"/>
    </source>
</evidence>
<reference evidence="2" key="1">
    <citation type="submission" date="2023-07" db="EMBL/GenBank/DDBJ databases">
        <title>Functional and genomic diversity of the sorghum phyllosphere microbiome.</title>
        <authorList>
            <person name="Shade A."/>
        </authorList>
    </citation>
    <scope>NUCLEOTIDE SEQUENCE [LARGE SCALE GENOMIC DNA]</scope>
    <source>
        <strain evidence="2">SORGH_AS_0422</strain>
    </source>
</reference>
<accession>A0ABU3GSL8</accession>